<keyword evidence="1" id="KW-0732">Signal</keyword>
<organism evidence="2 3">
    <name type="scientific">Cotesia glomerata</name>
    <name type="common">Lepidopteran parasitic wasp</name>
    <name type="synonym">Apanteles glomeratus</name>
    <dbReference type="NCBI Taxonomy" id="32391"/>
    <lineage>
        <taxon>Eukaryota</taxon>
        <taxon>Metazoa</taxon>
        <taxon>Ecdysozoa</taxon>
        <taxon>Arthropoda</taxon>
        <taxon>Hexapoda</taxon>
        <taxon>Insecta</taxon>
        <taxon>Pterygota</taxon>
        <taxon>Neoptera</taxon>
        <taxon>Endopterygota</taxon>
        <taxon>Hymenoptera</taxon>
        <taxon>Apocrita</taxon>
        <taxon>Ichneumonoidea</taxon>
        <taxon>Braconidae</taxon>
        <taxon>Microgastrinae</taxon>
        <taxon>Cotesia</taxon>
    </lineage>
</organism>
<protein>
    <submittedName>
        <fullName evidence="2">Uncharacterized protein</fullName>
    </submittedName>
</protein>
<evidence type="ECO:0000256" key="1">
    <source>
        <dbReference type="SAM" id="SignalP"/>
    </source>
</evidence>
<gene>
    <name evidence="2" type="ORF">KQX54_015108</name>
</gene>
<evidence type="ECO:0000313" key="3">
    <source>
        <dbReference type="Proteomes" id="UP000826195"/>
    </source>
</evidence>
<dbReference type="EMBL" id="JAHXZJ010001119">
    <property type="protein sequence ID" value="KAH0555081.1"/>
    <property type="molecule type" value="Genomic_DNA"/>
</dbReference>
<dbReference type="Gene3D" id="2.40.128.20">
    <property type="match status" value="1"/>
</dbReference>
<sequence length="215" mass="23902">MLILVIFSCLTSGAFAQYQSSASSCSKASSRASALTYTKPPLVTQGHCPVIAVDRVDFNRHCGIWYEVQRSANSYDSSDECQKMLWGKPVNNVSRIITKSSSTSGSFTSTTVAHVAQNDAGTGFSYQLPTIGQLSKQYYGVGFNYVDYTIVWACENRENGHVEQAWVFSREPAQPYNINALMKDAFARYNLTIPEMVKIDLARCCRIYSSFDLDS</sequence>
<accession>A0AAV7IR36</accession>
<name>A0AAV7IR36_COTGL</name>
<dbReference type="SUPFAM" id="SSF50814">
    <property type="entry name" value="Lipocalins"/>
    <property type="match status" value="1"/>
</dbReference>
<feature type="signal peptide" evidence="1">
    <location>
        <begin position="1"/>
        <end position="16"/>
    </location>
</feature>
<proteinExistence type="predicted"/>
<dbReference type="Proteomes" id="UP000826195">
    <property type="component" value="Unassembled WGS sequence"/>
</dbReference>
<reference evidence="2 3" key="1">
    <citation type="journal article" date="2021" name="J. Hered.">
        <title>A chromosome-level genome assembly of the parasitoid wasp, Cotesia glomerata (Hymenoptera: Braconidae).</title>
        <authorList>
            <person name="Pinto B.J."/>
            <person name="Weis J.J."/>
            <person name="Gamble T."/>
            <person name="Ode P.J."/>
            <person name="Paul R."/>
            <person name="Zaspel J.M."/>
        </authorList>
    </citation>
    <scope>NUCLEOTIDE SEQUENCE [LARGE SCALE GENOMIC DNA]</scope>
    <source>
        <strain evidence="2">CgM1</strain>
    </source>
</reference>
<dbReference type="AlphaFoldDB" id="A0AAV7IR36"/>
<evidence type="ECO:0000313" key="2">
    <source>
        <dbReference type="EMBL" id="KAH0555081.1"/>
    </source>
</evidence>
<comment type="caution">
    <text evidence="2">The sequence shown here is derived from an EMBL/GenBank/DDBJ whole genome shotgun (WGS) entry which is preliminary data.</text>
</comment>
<feature type="chain" id="PRO_5043518514" evidence="1">
    <location>
        <begin position="17"/>
        <end position="215"/>
    </location>
</feature>
<dbReference type="InterPro" id="IPR012674">
    <property type="entry name" value="Calycin"/>
</dbReference>
<keyword evidence="3" id="KW-1185">Reference proteome</keyword>